<comment type="caution">
    <text evidence="3">The sequence shown here is derived from an EMBL/GenBank/DDBJ whole genome shotgun (WGS) entry which is preliminary data.</text>
</comment>
<keyword evidence="2" id="KW-0472">Membrane</keyword>
<gene>
    <name evidence="3" type="ORF">H4W81_001928</name>
</gene>
<dbReference type="Proteomes" id="UP000661607">
    <property type="component" value="Unassembled WGS sequence"/>
</dbReference>
<name>A0ABR9KAY0_9ACTN</name>
<feature type="transmembrane region" description="Helical" evidence="2">
    <location>
        <begin position="40"/>
        <end position="59"/>
    </location>
</feature>
<organism evidence="3 4">
    <name type="scientific">Nonomuraea africana</name>
    <dbReference type="NCBI Taxonomy" id="46171"/>
    <lineage>
        <taxon>Bacteria</taxon>
        <taxon>Bacillati</taxon>
        <taxon>Actinomycetota</taxon>
        <taxon>Actinomycetes</taxon>
        <taxon>Streptosporangiales</taxon>
        <taxon>Streptosporangiaceae</taxon>
        <taxon>Nonomuraea</taxon>
    </lineage>
</organism>
<evidence type="ECO:0000256" key="1">
    <source>
        <dbReference type="SAM" id="MobiDB-lite"/>
    </source>
</evidence>
<evidence type="ECO:0008006" key="5">
    <source>
        <dbReference type="Google" id="ProtNLM"/>
    </source>
</evidence>
<feature type="transmembrane region" description="Helical" evidence="2">
    <location>
        <begin position="100"/>
        <end position="123"/>
    </location>
</feature>
<dbReference type="RefSeq" id="WP_192774464.1">
    <property type="nucleotide sequence ID" value="NZ_BAAASY010000001.1"/>
</dbReference>
<feature type="compositionally biased region" description="Basic residues" evidence="1">
    <location>
        <begin position="205"/>
        <end position="221"/>
    </location>
</feature>
<evidence type="ECO:0000256" key="2">
    <source>
        <dbReference type="SAM" id="Phobius"/>
    </source>
</evidence>
<evidence type="ECO:0000313" key="4">
    <source>
        <dbReference type="Proteomes" id="UP000661607"/>
    </source>
</evidence>
<keyword evidence="4" id="KW-1185">Reference proteome</keyword>
<proteinExistence type="predicted"/>
<sequence length="221" mass="23352">MRERVWHATTAPLWADGLHLGVTALGTANLAASLPYVTSIPVWCALSALALALTVMGRVRLALPLALPTGIKAWALGTGVVFADATTLPVEPAFLTSDPLYAGSGPVGAVTGPLLACAGLTILAVRRVQPRRRSLWWLAAVPLLATADPARMALDAPDPVVLVRIAAEVVTLAGAVWAGRIDRRPAIRVRAPRAPRGPAPAVPRPARRSRPRTWRSPPRAR</sequence>
<evidence type="ECO:0000313" key="3">
    <source>
        <dbReference type="EMBL" id="MBE1559149.1"/>
    </source>
</evidence>
<reference evidence="3 4" key="1">
    <citation type="submission" date="2020-10" db="EMBL/GenBank/DDBJ databases">
        <title>Sequencing the genomes of 1000 actinobacteria strains.</title>
        <authorList>
            <person name="Klenk H.-P."/>
        </authorList>
    </citation>
    <scope>NUCLEOTIDE SEQUENCE [LARGE SCALE GENOMIC DNA]</scope>
    <source>
        <strain evidence="3 4">DSM 43748</strain>
    </source>
</reference>
<accession>A0ABR9KAY0</accession>
<keyword evidence="2" id="KW-0812">Transmembrane</keyword>
<feature type="transmembrane region" description="Helical" evidence="2">
    <location>
        <begin position="71"/>
        <end position="88"/>
    </location>
</feature>
<protein>
    <recommendedName>
        <fullName evidence="5">DUF998 domain-containing protein</fullName>
    </recommendedName>
</protein>
<feature type="region of interest" description="Disordered" evidence="1">
    <location>
        <begin position="189"/>
        <end position="221"/>
    </location>
</feature>
<dbReference type="EMBL" id="JADBEF010000001">
    <property type="protein sequence ID" value="MBE1559149.1"/>
    <property type="molecule type" value="Genomic_DNA"/>
</dbReference>
<keyword evidence="2" id="KW-1133">Transmembrane helix</keyword>